<feature type="transmembrane region" description="Helical" evidence="5">
    <location>
        <begin position="112"/>
        <end position="133"/>
    </location>
</feature>
<keyword evidence="8" id="KW-1185">Reference proteome</keyword>
<dbReference type="InterPro" id="IPR004837">
    <property type="entry name" value="NaCa_Exmemb"/>
</dbReference>
<gene>
    <name evidence="7" type="ORF">JKP34_02910</name>
</gene>
<evidence type="ECO:0000256" key="2">
    <source>
        <dbReference type="ARBA" id="ARBA00022692"/>
    </source>
</evidence>
<keyword evidence="3 5" id="KW-1133">Transmembrane helix</keyword>
<name>A0A937A8A2_9BACT</name>
<feature type="transmembrane region" description="Helical" evidence="5">
    <location>
        <begin position="228"/>
        <end position="251"/>
    </location>
</feature>
<evidence type="ECO:0000256" key="1">
    <source>
        <dbReference type="ARBA" id="ARBA00004141"/>
    </source>
</evidence>
<dbReference type="Pfam" id="PF01699">
    <property type="entry name" value="Na_Ca_ex"/>
    <property type="match status" value="2"/>
</dbReference>
<feature type="domain" description="Sodium/calcium exchanger membrane region" evidence="6">
    <location>
        <begin position="8"/>
        <end position="166"/>
    </location>
</feature>
<protein>
    <submittedName>
        <fullName evidence="7">Sodium:calcium antiporter</fullName>
    </submittedName>
</protein>
<evidence type="ECO:0000313" key="7">
    <source>
        <dbReference type="EMBL" id="MBL0764186.1"/>
    </source>
</evidence>
<evidence type="ECO:0000256" key="3">
    <source>
        <dbReference type="ARBA" id="ARBA00022989"/>
    </source>
</evidence>
<dbReference type="PANTHER" id="PTHR10846">
    <property type="entry name" value="SODIUM/POTASSIUM/CALCIUM EXCHANGER"/>
    <property type="match status" value="1"/>
</dbReference>
<keyword evidence="2 5" id="KW-0812">Transmembrane</keyword>
<dbReference type="InterPro" id="IPR044880">
    <property type="entry name" value="NCX_ion-bd_dom_sf"/>
</dbReference>
<evidence type="ECO:0000256" key="5">
    <source>
        <dbReference type="SAM" id="Phobius"/>
    </source>
</evidence>
<dbReference type="GO" id="GO:0008273">
    <property type="term" value="F:calcium, potassium:sodium antiporter activity"/>
    <property type="evidence" value="ECO:0007669"/>
    <property type="project" value="TreeGrafter"/>
</dbReference>
<dbReference type="GO" id="GO:0005886">
    <property type="term" value="C:plasma membrane"/>
    <property type="evidence" value="ECO:0007669"/>
    <property type="project" value="TreeGrafter"/>
</dbReference>
<evidence type="ECO:0000259" key="6">
    <source>
        <dbReference type="Pfam" id="PF01699"/>
    </source>
</evidence>
<feature type="domain" description="Sodium/calcium exchanger membrane region" evidence="6">
    <location>
        <begin position="197"/>
        <end position="336"/>
    </location>
</feature>
<organism evidence="7 8">
    <name type="scientific">Marivirga atlantica</name>
    <dbReference type="NCBI Taxonomy" id="1548457"/>
    <lineage>
        <taxon>Bacteria</taxon>
        <taxon>Pseudomonadati</taxon>
        <taxon>Bacteroidota</taxon>
        <taxon>Cytophagia</taxon>
        <taxon>Cytophagales</taxon>
        <taxon>Marivirgaceae</taxon>
        <taxon>Marivirga</taxon>
    </lineage>
</organism>
<feature type="transmembrane region" description="Helical" evidence="5">
    <location>
        <begin position="6"/>
        <end position="25"/>
    </location>
</feature>
<feature type="transmembrane region" description="Helical" evidence="5">
    <location>
        <begin position="322"/>
        <end position="347"/>
    </location>
</feature>
<sequence length="349" mass="38242">MIELLMYLAIIVACSWIVWKGGSLLEESSEKLAEYYELPPLVQGTIIAAIGSSFPELAATVLSTSIHGKFDLGVSAIVGSAIFNILVIPGISGVIVKKMPTDIMLIYKDAQYYIISVCILMIAFALAVIYFPTVEVGTEAYQTGVMTRWIAIIPIAFYGLYLFIQSMETRDFRRNLERKEILGVEKDKIKVGKEWFKLTISLVLIIGSVEGLVSGAIFLGEFFNVPDFIWGVTIVAGATSIPDAVVSIKIARKFQGSVSLGNVLGSNIFDLLVAVPVGVLIAGTAVVNFTVAAPLMLFLGLITIVLFIFLRTNLHLLRWEGMVLLALYLLFVIWMVLETLGVTSFVIQQ</sequence>
<dbReference type="AlphaFoldDB" id="A0A937A8A2"/>
<comment type="subcellular location">
    <subcellularLocation>
        <location evidence="1">Membrane</location>
        <topology evidence="1">Multi-pass membrane protein</topology>
    </subcellularLocation>
</comment>
<dbReference type="InterPro" id="IPR004481">
    <property type="entry name" value="K/Na/Ca-exchanger"/>
</dbReference>
<comment type="caution">
    <text evidence="7">The sequence shown here is derived from an EMBL/GenBank/DDBJ whole genome shotgun (WGS) entry which is preliminary data.</text>
</comment>
<dbReference type="PANTHER" id="PTHR10846:SF8">
    <property type="entry name" value="INNER MEMBRANE PROTEIN YRBG"/>
    <property type="match status" value="1"/>
</dbReference>
<reference evidence="7" key="1">
    <citation type="submission" date="2021-01" db="EMBL/GenBank/DDBJ databases">
        <title>Marivirga sp. nov., isolated from intertidal surface sediments.</title>
        <authorList>
            <person name="Zhang M."/>
        </authorList>
    </citation>
    <scope>NUCLEOTIDE SEQUENCE</scope>
    <source>
        <strain evidence="7">SM1354</strain>
    </source>
</reference>
<dbReference type="GO" id="GO:0005262">
    <property type="term" value="F:calcium channel activity"/>
    <property type="evidence" value="ECO:0007669"/>
    <property type="project" value="TreeGrafter"/>
</dbReference>
<feature type="transmembrane region" description="Helical" evidence="5">
    <location>
        <begin position="145"/>
        <end position="164"/>
    </location>
</feature>
<feature type="transmembrane region" description="Helical" evidence="5">
    <location>
        <begin position="263"/>
        <end position="285"/>
    </location>
</feature>
<feature type="transmembrane region" description="Helical" evidence="5">
    <location>
        <begin position="198"/>
        <end position="222"/>
    </location>
</feature>
<dbReference type="EMBL" id="JAERQG010000001">
    <property type="protein sequence ID" value="MBL0764186.1"/>
    <property type="molecule type" value="Genomic_DNA"/>
</dbReference>
<dbReference type="Proteomes" id="UP000642920">
    <property type="component" value="Unassembled WGS sequence"/>
</dbReference>
<evidence type="ECO:0000256" key="4">
    <source>
        <dbReference type="ARBA" id="ARBA00023136"/>
    </source>
</evidence>
<dbReference type="RefSeq" id="WP_201917529.1">
    <property type="nucleotide sequence ID" value="NZ_JAERQG010000001.1"/>
</dbReference>
<evidence type="ECO:0000313" key="8">
    <source>
        <dbReference type="Proteomes" id="UP000642920"/>
    </source>
</evidence>
<proteinExistence type="predicted"/>
<feature type="transmembrane region" description="Helical" evidence="5">
    <location>
        <begin position="72"/>
        <end position="91"/>
    </location>
</feature>
<feature type="transmembrane region" description="Helical" evidence="5">
    <location>
        <begin position="291"/>
        <end position="310"/>
    </location>
</feature>
<keyword evidence="4 5" id="KW-0472">Membrane</keyword>
<accession>A0A937A8A2</accession>
<dbReference type="Gene3D" id="1.20.1420.30">
    <property type="entry name" value="NCX, central ion-binding region"/>
    <property type="match status" value="1"/>
</dbReference>
<dbReference type="GO" id="GO:0006874">
    <property type="term" value="P:intracellular calcium ion homeostasis"/>
    <property type="evidence" value="ECO:0007669"/>
    <property type="project" value="TreeGrafter"/>
</dbReference>